<gene>
    <name evidence="3" type="ORF">FGG08_005575</name>
</gene>
<dbReference type="Proteomes" id="UP000698800">
    <property type="component" value="Unassembled WGS sequence"/>
</dbReference>
<accession>A0A9P8L1B0</accession>
<keyword evidence="2" id="KW-0472">Membrane</keyword>
<feature type="transmembrane region" description="Helical" evidence="2">
    <location>
        <begin position="520"/>
        <end position="541"/>
    </location>
</feature>
<dbReference type="OrthoDB" id="3561681at2759"/>
<feature type="compositionally biased region" description="Polar residues" evidence="1">
    <location>
        <begin position="1"/>
        <end position="12"/>
    </location>
</feature>
<keyword evidence="4" id="KW-1185">Reference proteome</keyword>
<reference evidence="3" key="1">
    <citation type="submission" date="2021-03" db="EMBL/GenBank/DDBJ databases">
        <title>Comparative genomics and phylogenomic investigation of the class Geoglossomycetes provide insights into ecological specialization and systematics.</title>
        <authorList>
            <person name="Melie T."/>
            <person name="Pirro S."/>
            <person name="Miller A.N."/>
            <person name="Quandt A."/>
        </authorList>
    </citation>
    <scope>NUCLEOTIDE SEQUENCE</scope>
    <source>
        <strain evidence="3">GBOQ0MN5Z8</strain>
    </source>
</reference>
<evidence type="ECO:0000256" key="1">
    <source>
        <dbReference type="SAM" id="MobiDB-lite"/>
    </source>
</evidence>
<name>A0A9P8L1B0_9PEZI</name>
<keyword evidence="2" id="KW-1133">Transmembrane helix</keyword>
<feature type="compositionally biased region" description="Polar residues" evidence="1">
    <location>
        <begin position="40"/>
        <end position="58"/>
    </location>
</feature>
<protein>
    <submittedName>
        <fullName evidence="3">Uncharacterized protein</fullName>
    </submittedName>
</protein>
<dbReference type="EMBL" id="JAGHQL010000135">
    <property type="protein sequence ID" value="KAH0537662.1"/>
    <property type="molecule type" value="Genomic_DNA"/>
</dbReference>
<organism evidence="3 4">
    <name type="scientific">Glutinoglossum americanum</name>
    <dbReference type="NCBI Taxonomy" id="1670608"/>
    <lineage>
        <taxon>Eukaryota</taxon>
        <taxon>Fungi</taxon>
        <taxon>Dikarya</taxon>
        <taxon>Ascomycota</taxon>
        <taxon>Pezizomycotina</taxon>
        <taxon>Geoglossomycetes</taxon>
        <taxon>Geoglossales</taxon>
        <taxon>Geoglossaceae</taxon>
        <taxon>Glutinoglossum</taxon>
    </lineage>
</organism>
<comment type="caution">
    <text evidence="3">The sequence shown here is derived from an EMBL/GenBank/DDBJ whole genome shotgun (WGS) entry which is preliminary data.</text>
</comment>
<proteinExistence type="predicted"/>
<sequence>MTSKLSIPSTKSPDADRLAPAVLSERQTARDTDGLGTASKALSKTNGQSGFSDSQTDQEPWMRWPFNLQSYAPDLEYGNDVLSALRELESTLLSDQTAVQHLYVSESKIGVEDHVVDMEEMAKELETQEKRIFGFFFINRFLMKSNKSKIPRDPKNLRISGPALRLLLSHLEAPPAFVGSFSRYYQPAGRGCRRHRRSEKPSSFEFWYILPVRVQVECTDLENNHTRTTAGSNQMDPFHYLHLPNERLDIRGSQIGILFQYDYLKGSTTLLGFSFQDGRWSRVVEEPRQRIKEALERFGIAKCEEDPFFVHMAYLTSALRWWRNALDSFNNQLIAHEKRLQEQMGALQFNTGDLNNEISRALHTMTAHLHRYGSELGWLEDIVADISDHHNDFLKERKDRGMNQTESAGERIALGIVQIASQLKAVNSFRRELESKTQNILALLFNNIQVSNDKMVVANGEAMNKMLKAARTEAKISRRIADQSQQIALEMKEDSVAMKTAILAMPFLSQSAWMSKTSRIWLWVTLTIPTTILAFVFYAYWKRRQWRRRRPRKDVETGVIRMRRVSVEIDSDESQ</sequence>
<evidence type="ECO:0000313" key="4">
    <source>
        <dbReference type="Proteomes" id="UP000698800"/>
    </source>
</evidence>
<evidence type="ECO:0000313" key="3">
    <source>
        <dbReference type="EMBL" id="KAH0537662.1"/>
    </source>
</evidence>
<dbReference type="AlphaFoldDB" id="A0A9P8L1B0"/>
<keyword evidence="2" id="KW-0812">Transmembrane</keyword>
<feature type="region of interest" description="Disordered" evidence="1">
    <location>
        <begin position="1"/>
        <end position="58"/>
    </location>
</feature>
<evidence type="ECO:0000256" key="2">
    <source>
        <dbReference type="SAM" id="Phobius"/>
    </source>
</evidence>